<accession>A0A2J7TGZ1</accession>
<dbReference type="InterPro" id="IPR018187">
    <property type="entry name" value="Asp/Glu_racemase_AS_1"/>
</dbReference>
<gene>
    <name evidence="7" type="primary">murI</name>
    <name evidence="8" type="ORF">CR492_10510</name>
</gene>
<comment type="caution">
    <text evidence="8">The sequence shown here is derived from an EMBL/GenBank/DDBJ whole genome shotgun (WGS) entry which is preliminary data.</text>
</comment>
<proteinExistence type="inferred from homology"/>
<dbReference type="GO" id="GO:0009252">
    <property type="term" value="P:peptidoglycan biosynthetic process"/>
    <property type="evidence" value="ECO:0007669"/>
    <property type="project" value="UniProtKB-UniRule"/>
</dbReference>
<evidence type="ECO:0000256" key="3">
    <source>
        <dbReference type="ARBA" id="ARBA00022960"/>
    </source>
</evidence>
<feature type="binding site" evidence="7">
    <location>
        <begin position="11"/>
        <end position="12"/>
    </location>
    <ligand>
        <name>substrate</name>
    </ligand>
</feature>
<dbReference type="EC" id="5.1.1.3" evidence="2 7"/>
<dbReference type="Gene3D" id="3.40.50.1860">
    <property type="match status" value="2"/>
</dbReference>
<comment type="pathway">
    <text evidence="7">Cell wall biogenesis; peptidoglycan biosynthesis.</text>
</comment>
<dbReference type="GO" id="GO:0071555">
    <property type="term" value="P:cell wall organization"/>
    <property type="evidence" value="ECO:0007669"/>
    <property type="project" value="UniProtKB-KW"/>
</dbReference>
<feature type="binding site" evidence="7">
    <location>
        <begin position="191"/>
        <end position="192"/>
    </location>
    <ligand>
        <name>substrate</name>
    </ligand>
</feature>
<dbReference type="NCBIfam" id="TIGR00067">
    <property type="entry name" value="glut_race"/>
    <property type="match status" value="1"/>
</dbReference>
<feature type="binding site" evidence="7">
    <location>
        <begin position="76"/>
        <end position="77"/>
    </location>
    <ligand>
        <name>substrate</name>
    </ligand>
</feature>
<dbReference type="InterPro" id="IPR004391">
    <property type="entry name" value="Glu_race"/>
</dbReference>
<sequence length="279" mass="29283">MSRPPKILVFDSGLGGLTVFAEIAALRPDAEFVYAADEAGFPYGALPASALAPRVLAVMGRLIELFSPDVAVIACNTASTLVLPHLRAAFPNLPFVGTVPAIKPAAQTSRSKMISVLATPGTVARDYTRGLIEAYAADCKVTLVGSSRLATLAEDFMQGDAPPDAAILDEIAPAFVETEGRRTDAIALACTHYPLLIAQFERLAPWPVAWIDPAPAIARRTDHVLTAELGFAAGAGDPARKSALALFTGSKEAGPKLSEALRLRGIAKIALEPMPLVFA</sequence>
<dbReference type="PANTHER" id="PTHR21198">
    <property type="entry name" value="GLUTAMATE RACEMASE"/>
    <property type="match status" value="1"/>
</dbReference>
<keyword evidence="3 7" id="KW-0133">Cell shape</keyword>
<dbReference type="PANTHER" id="PTHR21198:SF2">
    <property type="entry name" value="GLUTAMATE RACEMASE"/>
    <property type="match status" value="1"/>
</dbReference>
<dbReference type="Proteomes" id="UP000236286">
    <property type="component" value="Unassembled WGS sequence"/>
</dbReference>
<feature type="active site" description="Proton donor/acceptor" evidence="7">
    <location>
        <position position="75"/>
    </location>
</feature>
<evidence type="ECO:0000256" key="1">
    <source>
        <dbReference type="ARBA" id="ARBA00001602"/>
    </source>
</evidence>
<evidence type="ECO:0000256" key="6">
    <source>
        <dbReference type="ARBA" id="ARBA00023316"/>
    </source>
</evidence>
<name>A0A2J7TGZ1_METSI</name>
<dbReference type="InterPro" id="IPR015942">
    <property type="entry name" value="Asp/Glu/hydantoin_racemase"/>
</dbReference>
<reference evidence="8 9" key="1">
    <citation type="submission" date="2017-10" db="EMBL/GenBank/DDBJ databases">
        <title>Genome announcement of Methylocella silvestris TVC from permafrost.</title>
        <authorList>
            <person name="Wang J."/>
            <person name="Geng K."/>
            <person name="Ul-Haque F."/>
            <person name="Crombie A.T."/>
            <person name="Street L.E."/>
            <person name="Wookey P.A."/>
            <person name="Murrell J.C."/>
            <person name="Pratscher J."/>
        </authorList>
    </citation>
    <scope>NUCLEOTIDE SEQUENCE [LARGE SCALE GENOMIC DNA]</scope>
    <source>
        <strain evidence="8 9">TVC</strain>
    </source>
</reference>
<keyword evidence="6 7" id="KW-0961">Cell wall biogenesis/degradation</keyword>
<keyword evidence="4 7" id="KW-0573">Peptidoglycan synthesis</keyword>
<evidence type="ECO:0000256" key="7">
    <source>
        <dbReference type="HAMAP-Rule" id="MF_00258"/>
    </source>
</evidence>
<dbReference type="GO" id="GO:0008360">
    <property type="term" value="P:regulation of cell shape"/>
    <property type="evidence" value="ECO:0007669"/>
    <property type="project" value="UniProtKB-KW"/>
</dbReference>
<dbReference type="EMBL" id="PDZR01000010">
    <property type="protein sequence ID" value="PNG26017.1"/>
    <property type="molecule type" value="Genomic_DNA"/>
</dbReference>
<feature type="active site" description="Proton donor/acceptor" evidence="7">
    <location>
        <position position="190"/>
    </location>
</feature>
<dbReference type="GO" id="GO:0008881">
    <property type="term" value="F:glutamate racemase activity"/>
    <property type="evidence" value="ECO:0007669"/>
    <property type="project" value="UniProtKB-UniRule"/>
</dbReference>
<dbReference type="Pfam" id="PF01177">
    <property type="entry name" value="Asp_Glu_race"/>
    <property type="match status" value="1"/>
</dbReference>
<feature type="binding site" evidence="7">
    <location>
        <begin position="43"/>
        <end position="44"/>
    </location>
    <ligand>
        <name>substrate</name>
    </ligand>
</feature>
<dbReference type="SUPFAM" id="SSF53681">
    <property type="entry name" value="Aspartate/glutamate racemase"/>
    <property type="match status" value="2"/>
</dbReference>
<evidence type="ECO:0000256" key="2">
    <source>
        <dbReference type="ARBA" id="ARBA00013090"/>
    </source>
</evidence>
<comment type="catalytic activity">
    <reaction evidence="1 7">
        <text>L-glutamate = D-glutamate</text>
        <dbReference type="Rhea" id="RHEA:12813"/>
        <dbReference type="ChEBI" id="CHEBI:29985"/>
        <dbReference type="ChEBI" id="CHEBI:29986"/>
        <dbReference type="EC" id="5.1.1.3"/>
    </reaction>
</comment>
<comment type="function">
    <text evidence="7">Provides the (R)-glutamate required for cell wall biosynthesis.</text>
</comment>
<evidence type="ECO:0000256" key="4">
    <source>
        <dbReference type="ARBA" id="ARBA00022984"/>
    </source>
</evidence>
<protein>
    <recommendedName>
        <fullName evidence="2 7">Glutamate racemase</fullName>
        <ecNumber evidence="2 7">5.1.1.3</ecNumber>
    </recommendedName>
</protein>
<keyword evidence="5 7" id="KW-0413">Isomerase</keyword>
<comment type="similarity">
    <text evidence="7">Belongs to the aspartate/glutamate racemases family.</text>
</comment>
<organism evidence="8 9">
    <name type="scientific">Methylocella silvestris</name>
    <dbReference type="NCBI Taxonomy" id="199596"/>
    <lineage>
        <taxon>Bacteria</taxon>
        <taxon>Pseudomonadati</taxon>
        <taxon>Pseudomonadota</taxon>
        <taxon>Alphaproteobacteria</taxon>
        <taxon>Hyphomicrobiales</taxon>
        <taxon>Beijerinckiaceae</taxon>
        <taxon>Methylocella</taxon>
    </lineage>
</organism>
<dbReference type="OrthoDB" id="9801055at2"/>
<dbReference type="InterPro" id="IPR001920">
    <property type="entry name" value="Asp/Glu_race"/>
</dbReference>
<evidence type="ECO:0000313" key="8">
    <source>
        <dbReference type="EMBL" id="PNG26017.1"/>
    </source>
</evidence>
<evidence type="ECO:0000256" key="5">
    <source>
        <dbReference type="ARBA" id="ARBA00023235"/>
    </source>
</evidence>
<dbReference type="PROSITE" id="PS00923">
    <property type="entry name" value="ASP_GLU_RACEMASE_1"/>
    <property type="match status" value="1"/>
</dbReference>
<dbReference type="HAMAP" id="MF_00258">
    <property type="entry name" value="Glu_racemase"/>
    <property type="match status" value="1"/>
</dbReference>
<dbReference type="AlphaFoldDB" id="A0A2J7TGZ1"/>
<evidence type="ECO:0000313" key="9">
    <source>
        <dbReference type="Proteomes" id="UP000236286"/>
    </source>
</evidence>
<dbReference type="UniPathway" id="UPA00219"/>
<dbReference type="RefSeq" id="WP_102843700.1">
    <property type="nucleotide sequence ID" value="NZ_PDZR01000010.1"/>
</dbReference>